<evidence type="ECO:0000256" key="1">
    <source>
        <dbReference type="SAM" id="MobiDB-lite"/>
    </source>
</evidence>
<gene>
    <name evidence="2" type="ORF">EVAR_27767_1</name>
</gene>
<proteinExistence type="predicted"/>
<feature type="region of interest" description="Disordered" evidence="1">
    <location>
        <begin position="1"/>
        <end position="44"/>
    </location>
</feature>
<protein>
    <submittedName>
        <fullName evidence="2">Uncharacterized protein</fullName>
    </submittedName>
</protein>
<organism evidence="2 3">
    <name type="scientific">Eumeta variegata</name>
    <name type="common">Bagworm moth</name>
    <name type="synonym">Eumeta japonica</name>
    <dbReference type="NCBI Taxonomy" id="151549"/>
    <lineage>
        <taxon>Eukaryota</taxon>
        <taxon>Metazoa</taxon>
        <taxon>Ecdysozoa</taxon>
        <taxon>Arthropoda</taxon>
        <taxon>Hexapoda</taxon>
        <taxon>Insecta</taxon>
        <taxon>Pterygota</taxon>
        <taxon>Neoptera</taxon>
        <taxon>Endopterygota</taxon>
        <taxon>Lepidoptera</taxon>
        <taxon>Glossata</taxon>
        <taxon>Ditrysia</taxon>
        <taxon>Tineoidea</taxon>
        <taxon>Psychidae</taxon>
        <taxon>Oiketicinae</taxon>
        <taxon>Eumeta</taxon>
    </lineage>
</organism>
<name>A0A4C1VAU8_EUMVA</name>
<accession>A0A4C1VAU8</accession>
<dbReference type="AlphaFoldDB" id="A0A4C1VAU8"/>
<feature type="compositionally biased region" description="Low complexity" evidence="1">
    <location>
        <begin position="17"/>
        <end position="26"/>
    </location>
</feature>
<sequence length="160" mass="17546">MQDASLTGEGTRERPRAPGAARATAGQTNLKITPAPAAPPLLRRSLGSGKQNIYVIKSDKRSHKVEYPSWWGRDINLNRAIKGQRRDVFTGPHCGALKRRCINFRVKLDSFNFHGKMDRKAEAQVAITHMNTCIIATRGGTTVAIQLVQVGDKVSVEKAA</sequence>
<dbReference type="EMBL" id="BGZK01000310">
    <property type="protein sequence ID" value="GBP35846.1"/>
    <property type="molecule type" value="Genomic_DNA"/>
</dbReference>
<evidence type="ECO:0000313" key="3">
    <source>
        <dbReference type="Proteomes" id="UP000299102"/>
    </source>
</evidence>
<reference evidence="2 3" key="1">
    <citation type="journal article" date="2019" name="Commun. Biol.">
        <title>The bagworm genome reveals a unique fibroin gene that provides high tensile strength.</title>
        <authorList>
            <person name="Kono N."/>
            <person name="Nakamura H."/>
            <person name="Ohtoshi R."/>
            <person name="Tomita M."/>
            <person name="Numata K."/>
            <person name="Arakawa K."/>
        </authorList>
    </citation>
    <scope>NUCLEOTIDE SEQUENCE [LARGE SCALE GENOMIC DNA]</scope>
</reference>
<dbReference type="Proteomes" id="UP000299102">
    <property type="component" value="Unassembled WGS sequence"/>
</dbReference>
<keyword evidence="3" id="KW-1185">Reference proteome</keyword>
<comment type="caution">
    <text evidence="2">The sequence shown here is derived from an EMBL/GenBank/DDBJ whole genome shotgun (WGS) entry which is preliminary data.</text>
</comment>
<evidence type="ECO:0000313" key="2">
    <source>
        <dbReference type="EMBL" id="GBP35846.1"/>
    </source>
</evidence>